<accession>A0A8J7Y7J0</accession>
<protein>
    <submittedName>
        <fullName evidence="2">Uncharacterized protein</fullName>
    </submittedName>
</protein>
<sequence length="56" mass="6198">MESRLYPATLLVLYQLTLLAGIVLLPLAMVTERLGLRLPIDRAVTGLNDAYEEARA</sequence>
<organism evidence="2 3">
    <name type="scientific">Haloarcula limicola</name>
    <dbReference type="NCBI Taxonomy" id="1429915"/>
    <lineage>
        <taxon>Archaea</taxon>
        <taxon>Methanobacteriati</taxon>
        <taxon>Methanobacteriota</taxon>
        <taxon>Stenosarchaea group</taxon>
        <taxon>Halobacteria</taxon>
        <taxon>Halobacteriales</taxon>
        <taxon>Haloarculaceae</taxon>
        <taxon>Haloarcula</taxon>
    </lineage>
</organism>
<dbReference type="Proteomes" id="UP000766550">
    <property type="component" value="Unassembled WGS sequence"/>
</dbReference>
<keyword evidence="3" id="KW-1185">Reference proteome</keyword>
<proteinExistence type="predicted"/>
<dbReference type="AlphaFoldDB" id="A0A8J7Y7J0"/>
<dbReference type="EMBL" id="JAHQXF010000001">
    <property type="protein sequence ID" value="MBV0923139.1"/>
    <property type="molecule type" value="Genomic_DNA"/>
</dbReference>
<evidence type="ECO:0000313" key="2">
    <source>
        <dbReference type="EMBL" id="MBV0923139.1"/>
    </source>
</evidence>
<feature type="transmembrane region" description="Helical" evidence="1">
    <location>
        <begin position="12"/>
        <end position="30"/>
    </location>
</feature>
<name>A0A8J7Y7J0_9EURY</name>
<keyword evidence="1" id="KW-0472">Membrane</keyword>
<keyword evidence="1" id="KW-0812">Transmembrane</keyword>
<evidence type="ECO:0000256" key="1">
    <source>
        <dbReference type="SAM" id="Phobius"/>
    </source>
</evidence>
<dbReference type="OrthoDB" id="166747at2157"/>
<gene>
    <name evidence="2" type="ORF">KTS45_02905</name>
</gene>
<keyword evidence="1" id="KW-1133">Transmembrane helix</keyword>
<dbReference type="RefSeq" id="WP_164509608.1">
    <property type="nucleotide sequence ID" value="NZ_JAHQXF010000001.1"/>
</dbReference>
<reference evidence="2 3" key="1">
    <citation type="submission" date="2021-06" db="EMBL/GenBank/DDBJ databases">
        <title>New haloarchaea isolates fom saline soil.</title>
        <authorList>
            <person name="Duran-Viseras A."/>
            <person name="Sanchez-Porro C.S."/>
            <person name="Ventosa A."/>
        </authorList>
    </citation>
    <scope>NUCLEOTIDE SEQUENCE [LARGE SCALE GENOMIC DNA]</scope>
    <source>
        <strain evidence="2 3">JCM 183640</strain>
    </source>
</reference>
<evidence type="ECO:0000313" key="3">
    <source>
        <dbReference type="Proteomes" id="UP000766550"/>
    </source>
</evidence>
<comment type="caution">
    <text evidence="2">The sequence shown here is derived from an EMBL/GenBank/DDBJ whole genome shotgun (WGS) entry which is preliminary data.</text>
</comment>